<dbReference type="Gene3D" id="2.60.40.1140">
    <property type="entry name" value="Collagen-binding surface protein Cna, B-type domain"/>
    <property type="match status" value="1"/>
</dbReference>
<evidence type="ECO:0000313" key="5">
    <source>
        <dbReference type="Proteomes" id="UP000429211"/>
    </source>
</evidence>
<proteinExistence type="predicted"/>
<evidence type="ECO:0000259" key="3">
    <source>
        <dbReference type="Pfam" id="PF05738"/>
    </source>
</evidence>
<dbReference type="AlphaFoldDB" id="A0A7J5TFJ6"/>
<dbReference type="Gene3D" id="2.60.40.10">
    <property type="entry name" value="Immunoglobulins"/>
    <property type="match status" value="1"/>
</dbReference>
<accession>A0A7J5TFJ6</accession>
<dbReference type="GO" id="GO:0005975">
    <property type="term" value="P:carbohydrate metabolic process"/>
    <property type="evidence" value="ECO:0007669"/>
    <property type="project" value="UniProtKB-ARBA"/>
</dbReference>
<protein>
    <submittedName>
        <fullName evidence="4">Cna B-type domain-containing protein</fullName>
    </submittedName>
</protein>
<feature type="signal peptide" evidence="2">
    <location>
        <begin position="1"/>
        <end position="46"/>
    </location>
</feature>
<keyword evidence="1" id="KW-1133">Transmembrane helix</keyword>
<organism evidence="4 5">
    <name type="scientific">Bifidobacterium dentium</name>
    <dbReference type="NCBI Taxonomy" id="1689"/>
    <lineage>
        <taxon>Bacteria</taxon>
        <taxon>Bacillati</taxon>
        <taxon>Actinomycetota</taxon>
        <taxon>Actinomycetes</taxon>
        <taxon>Bifidobacteriales</taxon>
        <taxon>Bifidobacteriaceae</taxon>
        <taxon>Bifidobacterium</taxon>
    </lineage>
</organism>
<name>A0A7J5TFJ6_9BIFI</name>
<dbReference type="SUPFAM" id="SSF49478">
    <property type="entry name" value="Cna protein B-type domain"/>
    <property type="match status" value="1"/>
</dbReference>
<keyword evidence="1" id="KW-0812">Transmembrane</keyword>
<dbReference type="Pfam" id="PF05738">
    <property type="entry name" value="Cna_B"/>
    <property type="match status" value="1"/>
</dbReference>
<evidence type="ECO:0000256" key="2">
    <source>
        <dbReference type="SAM" id="SignalP"/>
    </source>
</evidence>
<sequence length="335" mass="35421">MAKMNNHDNGRVRGLFHAVAMIVAFVCAAACALAVALGAGVAVAHADETGRAGGTGTIELKYEYQGESLEGDGVSLYRVADWDGGAFTLRDEYADADFGTDARGWDGLMDDLKDGKASAEQFQAAANTLDAYVRAEGIEATQTGTIYGLGASFSGVDKGLYLVVYDRFEDAVKTCGSSASLVSVPSNENGELVSDVKAYSKSSCEATPESPETTRVDVTKVWKGDTQQARPGSIQVQLIRDGEVYDTATLAAGNNWKHSWSGLDASHDWLVREKNVPEGYVVAVERDSTDVTITNTATKQASTGSNVMVVAGLMVAVALAALVTLAIVRARRNRS</sequence>
<keyword evidence="1" id="KW-0472">Membrane</keyword>
<reference evidence="4 5" key="1">
    <citation type="journal article" date="2019" name="Nat. Med.">
        <title>A library of human gut bacterial isolates paired with longitudinal multiomics data enables mechanistic microbiome research.</title>
        <authorList>
            <person name="Poyet M."/>
            <person name="Groussin M."/>
            <person name="Gibbons S.M."/>
            <person name="Avila-Pacheco J."/>
            <person name="Jiang X."/>
            <person name="Kearney S.M."/>
            <person name="Perrotta A.R."/>
            <person name="Berdy B."/>
            <person name="Zhao S."/>
            <person name="Lieberman T.D."/>
            <person name="Swanson P.K."/>
            <person name="Smith M."/>
            <person name="Roesemann S."/>
            <person name="Alexander J.E."/>
            <person name="Rich S.A."/>
            <person name="Livny J."/>
            <person name="Vlamakis H."/>
            <person name="Clish C."/>
            <person name="Bullock K."/>
            <person name="Deik A."/>
            <person name="Scott J."/>
            <person name="Pierce K.A."/>
            <person name="Xavier R.J."/>
            <person name="Alm E.J."/>
        </authorList>
    </citation>
    <scope>NUCLEOTIDE SEQUENCE [LARGE SCALE GENOMIC DNA]</scope>
    <source>
        <strain evidence="4 5">BIOML-A2</strain>
    </source>
</reference>
<feature type="chain" id="PRO_5029621810" evidence="2">
    <location>
        <begin position="47"/>
        <end position="335"/>
    </location>
</feature>
<evidence type="ECO:0000313" key="4">
    <source>
        <dbReference type="EMBL" id="KAB7459203.1"/>
    </source>
</evidence>
<dbReference type="CDD" id="cd00222">
    <property type="entry name" value="CollagenBindB"/>
    <property type="match status" value="1"/>
</dbReference>
<feature type="domain" description="CNA-B" evidence="3">
    <location>
        <begin position="216"/>
        <end position="296"/>
    </location>
</feature>
<dbReference type="EMBL" id="WDPD01000016">
    <property type="protein sequence ID" value="KAB7459203.1"/>
    <property type="molecule type" value="Genomic_DNA"/>
</dbReference>
<gene>
    <name evidence="4" type="ORF">GBB04_10185</name>
</gene>
<dbReference type="InterPro" id="IPR013783">
    <property type="entry name" value="Ig-like_fold"/>
</dbReference>
<dbReference type="Proteomes" id="UP000429211">
    <property type="component" value="Unassembled WGS sequence"/>
</dbReference>
<comment type="caution">
    <text evidence="4">The sequence shown here is derived from an EMBL/GenBank/DDBJ whole genome shotgun (WGS) entry which is preliminary data.</text>
</comment>
<keyword evidence="2" id="KW-0732">Signal</keyword>
<dbReference type="InterPro" id="IPR008454">
    <property type="entry name" value="Collagen-bd_Cna-like_B-typ_dom"/>
</dbReference>
<feature type="transmembrane region" description="Helical" evidence="1">
    <location>
        <begin position="307"/>
        <end position="328"/>
    </location>
</feature>
<evidence type="ECO:0000256" key="1">
    <source>
        <dbReference type="SAM" id="Phobius"/>
    </source>
</evidence>